<dbReference type="InterPro" id="IPR052940">
    <property type="entry name" value="Carb_Esterase_6"/>
</dbReference>
<dbReference type="GO" id="GO:0016788">
    <property type="term" value="F:hydrolase activity, acting on ester bonds"/>
    <property type="evidence" value="ECO:0007669"/>
    <property type="project" value="UniProtKB-ARBA"/>
</dbReference>
<dbReference type="RefSeq" id="WP_153235756.1">
    <property type="nucleotide sequence ID" value="NZ_WINI01000008.1"/>
</dbReference>
<dbReference type="Proteomes" id="UP000451565">
    <property type="component" value="Unassembled WGS sequence"/>
</dbReference>
<protein>
    <recommendedName>
        <fullName evidence="3">Sialate O-acetylesterase domain-containing protein</fullName>
    </recommendedName>
</protein>
<evidence type="ECO:0000313" key="2">
    <source>
        <dbReference type="Proteomes" id="UP000451565"/>
    </source>
</evidence>
<dbReference type="PANTHER" id="PTHR31988">
    <property type="entry name" value="ESTERASE, PUTATIVE (DUF303)-RELATED"/>
    <property type="match status" value="1"/>
</dbReference>
<dbReference type="InterPro" id="IPR036514">
    <property type="entry name" value="SGNH_hydro_sf"/>
</dbReference>
<dbReference type="EMBL" id="WINI01000008">
    <property type="protein sequence ID" value="MQR02131.1"/>
    <property type="molecule type" value="Genomic_DNA"/>
</dbReference>
<comment type="caution">
    <text evidence="1">The sequence shown here is derived from an EMBL/GenBank/DDBJ whole genome shotgun (WGS) entry which is preliminary data.</text>
</comment>
<reference evidence="1 2" key="1">
    <citation type="submission" date="2019-10" db="EMBL/GenBank/DDBJ databases">
        <title>Glaciimonas soli sp. nov., a psychrophilic bacterium isolated from the forest soil of a high elevation mountain in Taiwan.</title>
        <authorList>
            <person name="Wang L.-T."/>
            <person name="Shieh W.Y."/>
        </authorList>
    </citation>
    <scope>NUCLEOTIDE SEQUENCE [LARGE SCALE GENOMIC DNA]</scope>
    <source>
        <strain evidence="1 2">GS1</strain>
    </source>
</reference>
<gene>
    <name evidence="1" type="ORF">GEV47_15755</name>
</gene>
<keyword evidence="2" id="KW-1185">Reference proteome</keyword>
<dbReference type="PANTHER" id="PTHR31988:SF19">
    <property type="entry name" value="9-O-ACETYL-N-ACETYLNEURAMINIC ACID DEACETYLASE-RELATED"/>
    <property type="match status" value="1"/>
</dbReference>
<dbReference type="AlphaFoldDB" id="A0A843YXZ8"/>
<name>A0A843YXZ8_9BURK</name>
<evidence type="ECO:0008006" key="3">
    <source>
        <dbReference type="Google" id="ProtNLM"/>
    </source>
</evidence>
<evidence type="ECO:0000313" key="1">
    <source>
        <dbReference type="EMBL" id="MQR02131.1"/>
    </source>
</evidence>
<dbReference type="Gene3D" id="3.40.50.1110">
    <property type="entry name" value="SGNH hydrolase"/>
    <property type="match status" value="1"/>
</dbReference>
<organism evidence="1 2">
    <name type="scientific">Glaciimonas soli</name>
    <dbReference type="NCBI Taxonomy" id="2590999"/>
    <lineage>
        <taxon>Bacteria</taxon>
        <taxon>Pseudomonadati</taxon>
        <taxon>Pseudomonadota</taxon>
        <taxon>Betaproteobacteria</taxon>
        <taxon>Burkholderiales</taxon>
        <taxon>Oxalobacteraceae</taxon>
        <taxon>Glaciimonas</taxon>
    </lineage>
</organism>
<dbReference type="SUPFAM" id="SSF52266">
    <property type="entry name" value="SGNH hydrolase"/>
    <property type="match status" value="1"/>
</dbReference>
<proteinExistence type="predicted"/>
<accession>A0A843YXZ8</accession>
<dbReference type="OrthoDB" id="7840740at2"/>
<sequence>MQVRSEKEITHWYVLVIAGQSNAQGFGEALPPEADLQMSPRIKQLGRYRGVRPDGAYEDRWNKWLDAGHILDHVQDLRFANLHGNQDLRRSGTVGPGTYIAQRLLPYLPDDAGILLLPQAHGGAGMTVGEPGRYRDPARCDAKTQPGASVGRAVYNYPNIPNVKQDGAMAWAGTSAPLYLDMQQRIRFALEANPANRLLGMVWVQGESDANVGGQHADWHQASFTEMVDRLGASLDDLKTQFVGGNWHQLPWVNVLATHWWNEQNPDHCTVMNGYRTLAQQRPEQMRFLDLRFQENGEPVETNLTHYRDPHGPDYSHQAMPELTDGRTTTPEVIHIHWSSAAYRGTVSQRIAEVLLTSIPA</sequence>